<evidence type="ECO:0000256" key="5">
    <source>
        <dbReference type="ARBA" id="ARBA00022448"/>
    </source>
</evidence>
<dbReference type="AlphaFoldDB" id="M5G5X6"/>
<keyword evidence="12" id="KW-0472">Membrane</keyword>
<dbReference type="GO" id="GO:0034975">
    <property type="term" value="P:protein folding in endoplasmic reticulum"/>
    <property type="evidence" value="ECO:0007669"/>
    <property type="project" value="InterPro"/>
</dbReference>
<evidence type="ECO:0000256" key="11">
    <source>
        <dbReference type="ARBA" id="ARBA00023002"/>
    </source>
</evidence>
<evidence type="ECO:0000313" key="18">
    <source>
        <dbReference type="Proteomes" id="UP000030653"/>
    </source>
</evidence>
<evidence type="ECO:0000256" key="14">
    <source>
        <dbReference type="ARBA" id="ARBA00023180"/>
    </source>
</evidence>
<evidence type="ECO:0000256" key="8">
    <source>
        <dbReference type="ARBA" id="ARBA00022824"/>
    </source>
</evidence>
<keyword evidence="5" id="KW-0813">Transport</keyword>
<evidence type="ECO:0000256" key="12">
    <source>
        <dbReference type="ARBA" id="ARBA00023136"/>
    </source>
</evidence>
<name>M5G5X6_DACPD</name>
<evidence type="ECO:0000256" key="3">
    <source>
        <dbReference type="ARBA" id="ARBA00008277"/>
    </source>
</evidence>
<evidence type="ECO:0000256" key="9">
    <source>
        <dbReference type="ARBA" id="ARBA00022827"/>
    </source>
</evidence>
<keyword evidence="15" id="KW-0676">Redox-active center</keyword>
<sequence length="498" mass="56063">QLSGPIETTECDYETVESATEILFDRLEKLVKTPFFKYYKVDLFRECPFWQDEGLCMQRSCAVESLDESDIPEPWRAEALSRVRTAPDQDAHLQYPGCYYHDSDFCFLDDANGDSQYIDLTLNPESFTGYAGDSAWRVWSSIYRENCFGLKERGIPSETTTVVSSMNSLARESKLKLEEEGECTEKRAYYRIVSGMHASISTHLCREFVDQRTGQSGPNLQCFISRVAAHPERLQNIYFNVVILLRALTRLEPYLSAYDLRTGDPIADMETKNVLTSVLDVAKRIGRFDEHALFKGENATYRSFQILKEEFKAHFRNVSLIMDCVGCDKCRLWGKIQTSGVGTALKILFELDERTLNPRTNPAFLQRTEIVAMVNTLHRFVEALHMTGSFREMWAASERVLQDIGEGDEATPMKGEQAGRSKATRPRQPIPGASPMAGTPEAQETFYTTIGELVKGCSTWSMSACANLVRVILDMAGKVATVLSGSGKDGTPSMEKEL</sequence>
<feature type="region of interest" description="Disordered" evidence="16">
    <location>
        <begin position="406"/>
        <end position="440"/>
    </location>
</feature>
<evidence type="ECO:0000256" key="15">
    <source>
        <dbReference type="ARBA" id="ARBA00023284"/>
    </source>
</evidence>
<dbReference type="RefSeq" id="XP_040631023.1">
    <property type="nucleotide sequence ID" value="XM_040774821.1"/>
</dbReference>
<evidence type="ECO:0000256" key="1">
    <source>
        <dbReference type="ARBA" id="ARBA00001974"/>
    </source>
</evidence>
<evidence type="ECO:0000256" key="2">
    <source>
        <dbReference type="ARBA" id="ARBA00004367"/>
    </source>
</evidence>
<keyword evidence="18" id="KW-1185">Reference proteome</keyword>
<dbReference type="SUPFAM" id="SSF110019">
    <property type="entry name" value="ERO1-like"/>
    <property type="match status" value="1"/>
</dbReference>
<dbReference type="InterPro" id="IPR037192">
    <property type="entry name" value="ERO1-like_sf"/>
</dbReference>
<dbReference type="GO" id="GO:0071949">
    <property type="term" value="F:FAD binding"/>
    <property type="evidence" value="ECO:0007669"/>
    <property type="project" value="InterPro"/>
</dbReference>
<dbReference type="HOGENOM" id="CLU_023061_1_1_1"/>
<evidence type="ECO:0000313" key="17">
    <source>
        <dbReference type="EMBL" id="EJU04129.1"/>
    </source>
</evidence>
<dbReference type="GeneID" id="63689883"/>
<dbReference type="InterPro" id="IPR007266">
    <property type="entry name" value="Ero1"/>
</dbReference>
<protein>
    <submittedName>
        <fullName evidence="17">ERO1-domain-containing protein</fullName>
    </submittedName>
</protein>
<dbReference type="GO" id="GO:0016972">
    <property type="term" value="F:thiol oxidase activity"/>
    <property type="evidence" value="ECO:0007669"/>
    <property type="project" value="InterPro"/>
</dbReference>
<dbReference type="GO" id="GO:0015035">
    <property type="term" value="F:protein-disulfide reductase activity"/>
    <property type="evidence" value="ECO:0007669"/>
    <property type="project" value="InterPro"/>
</dbReference>
<accession>M5G5X6</accession>
<dbReference type="EMBL" id="JH795858">
    <property type="protein sequence ID" value="EJU04129.1"/>
    <property type="molecule type" value="Genomic_DNA"/>
</dbReference>
<evidence type="ECO:0000256" key="16">
    <source>
        <dbReference type="SAM" id="MobiDB-lite"/>
    </source>
</evidence>
<keyword evidence="13" id="KW-1015">Disulfide bond</keyword>
<keyword evidence="14" id="KW-0325">Glycoprotein</keyword>
<evidence type="ECO:0000256" key="6">
    <source>
        <dbReference type="ARBA" id="ARBA00022630"/>
    </source>
</evidence>
<dbReference type="Proteomes" id="UP000030653">
    <property type="component" value="Unassembled WGS sequence"/>
</dbReference>
<dbReference type="PANTHER" id="PTHR12613:SF0">
    <property type="entry name" value="ERO1-LIKE PROTEIN"/>
    <property type="match status" value="1"/>
</dbReference>
<dbReference type="OrthoDB" id="269384at2759"/>
<keyword evidence="7" id="KW-0732">Signal</keyword>
<dbReference type="GO" id="GO:0005789">
    <property type="term" value="C:endoplasmic reticulum membrane"/>
    <property type="evidence" value="ECO:0007669"/>
    <property type="project" value="UniProtKB-SubCell"/>
</dbReference>
<feature type="non-terminal residue" evidence="17">
    <location>
        <position position="498"/>
    </location>
</feature>
<keyword evidence="6" id="KW-0285">Flavoprotein</keyword>
<comment type="cofactor">
    <cofactor evidence="1">
        <name>FAD</name>
        <dbReference type="ChEBI" id="CHEBI:57692"/>
    </cofactor>
</comment>
<evidence type="ECO:0000256" key="13">
    <source>
        <dbReference type="ARBA" id="ARBA00023157"/>
    </source>
</evidence>
<dbReference type="STRING" id="1858805.M5G5X6"/>
<reference evidence="17 18" key="1">
    <citation type="journal article" date="2012" name="Science">
        <title>The Paleozoic origin of enzymatic lignin decomposition reconstructed from 31 fungal genomes.</title>
        <authorList>
            <person name="Floudas D."/>
            <person name="Binder M."/>
            <person name="Riley R."/>
            <person name="Barry K."/>
            <person name="Blanchette R.A."/>
            <person name="Henrissat B."/>
            <person name="Martinez A.T."/>
            <person name="Otillar R."/>
            <person name="Spatafora J.W."/>
            <person name="Yadav J.S."/>
            <person name="Aerts A."/>
            <person name="Benoit I."/>
            <person name="Boyd A."/>
            <person name="Carlson A."/>
            <person name="Copeland A."/>
            <person name="Coutinho P.M."/>
            <person name="de Vries R.P."/>
            <person name="Ferreira P."/>
            <person name="Findley K."/>
            <person name="Foster B."/>
            <person name="Gaskell J."/>
            <person name="Glotzer D."/>
            <person name="Gorecki P."/>
            <person name="Heitman J."/>
            <person name="Hesse C."/>
            <person name="Hori C."/>
            <person name="Igarashi K."/>
            <person name="Jurgens J.A."/>
            <person name="Kallen N."/>
            <person name="Kersten P."/>
            <person name="Kohler A."/>
            <person name="Kuees U."/>
            <person name="Kumar T.K.A."/>
            <person name="Kuo A."/>
            <person name="LaButti K."/>
            <person name="Larrondo L.F."/>
            <person name="Lindquist E."/>
            <person name="Ling A."/>
            <person name="Lombard V."/>
            <person name="Lucas S."/>
            <person name="Lundell T."/>
            <person name="Martin R."/>
            <person name="McLaughlin D.J."/>
            <person name="Morgenstern I."/>
            <person name="Morin E."/>
            <person name="Murat C."/>
            <person name="Nagy L.G."/>
            <person name="Nolan M."/>
            <person name="Ohm R.A."/>
            <person name="Patyshakuliyeva A."/>
            <person name="Rokas A."/>
            <person name="Ruiz-Duenas F.J."/>
            <person name="Sabat G."/>
            <person name="Salamov A."/>
            <person name="Samejima M."/>
            <person name="Schmutz J."/>
            <person name="Slot J.C."/>
            <person name="St John F."/>
            <person name="Stenlid J."/>
            <person name="Sun H."/>
            <person name="Sun S."/>
            <person name="Syed K."/>
            <person name="Tsang A."/>
            <person name="Wiebenga A."/>
            <person name="Young D."/>
            <person name="Pisabarro A."/>
            <person name="Eastwood D.C."/>
            <person name="Martin F."/>
            <person name="Cullen D."/>
            <person name="Grigoriev I.V."/>
            <person name="Hibbett D.S."/>
        </authorList>
    </citation>
    <scope>NUCLEOTIDE SEQUENCE [LARGE SCALE GENOMIC DNA]</scope>
    <source>
        <strain evidence="17 18">DJM-731 SS1</strain>
    </source>
</reference>
<evidence type="ECO:0000256" key="10">
    <source>
        <dbReference type="ARBA" id="ARBA00022982"/>
    </source>
</evidence>
<dbReference type="Pfam" id="PF04137">
    <property type="entry name" value="ERO1"/>
    <property type="match status" value="1"/>
</dbReference>
<dbReference type="OMA" id="NENCFTR"/>
<evidence type="ECO:0000256" key="7">
    <source>
        <dbReference type="ARBA" id="ARBA00022729"/>
    </source>
</evidence>
<dbReference type="PANTHER" id="PTHR12613">
    <property type="entry name" value="ERO1-RELATED"/>
    <property type="match status" value="1"/>
</dbReference>
<comment type="similarity">
    <text evidence="3">Belongs to the EROs family.</text>
</comment>
<organism evidence="17 18">
    <name type="scientific">Dacryopinax primogenitus (strain DJM 731)</name>
    <name type="common">Brown rot fungus</name>
    <dbReference type="NCBI Taxonomy" id="1858805"/>
    <lineage>
        <taxon>Eukaryota</taxon>
        <taxon>Fungi</taxon>
        <taxon>Dikarya</taxon>
        <taxon>Basidiomycota</taxon>
        <taxon>Agaricomycotina</taxon>
        <taxon>Dacrymycetes</taxon>
        <taxon>Dacrymycetales</taxon>
        <taxon>Dacrymycetaceae</taxon>
        <taxon>Dacryopinax</taxon>
    </lineage>
</organism>
<gene>
    <name evidence="17" type="ORF">DACRYDRAFT_48304</name>
</gene>
<keyword evidence="8" id="KW-0256">Endoplasmic reticulum</keyword>
<proteinExistence type="inferred from homology"/>
<keyword evidence="10" id="KW-0249">Electron transport</keyword>
<keyword evidence="11" id="KW-0560">Oxidoreductase</keyword>
<comment type="subunit">
    <text evidence="4">May function both as a monomer and a homodimer.</text>
</comment>
<comment type="subcellular location">
    <subcellularLocation>
        <location evidence="2">Endoplasmic reticulum membrane</location>
        <topology evidence="2">Peripheral membrane protein</topology>
        <orientation evidence="2">Lumenal side</orientation>
    </subcellularLocation>
</comment>
<keyword evidence="9" id="KW-0274">FAD</keyword>
<evidence type="ECO:0000256" key="4">
    <source>
        <dbReference type="ARBA" id="ARBA00011802"/>
    </source>
</evidence>